<organism evidence="1 2">
    <name type="scientific">Candidatus Epulonipiscium fishelsonii</name>
    <dbReference type="NCBI Taxonomy" id="77094"/>
    <lineage>
        <taxon>Bacteria</taxon>
        <taxon>Bacillati</taxon>
        <taxon>Bacillota</taxon>
        <taxon>Clostridia</taxon>
        <taxon>Lachnospirales</taxon>
        <taxon>Lachnospiraceae</taxon>
        <taxon>Candidatus Epulonipiscium</taxon>
    </lineage>
</organism>
<dbReference type="Proteomes" id="UP000188637">
    <property type="component" value="Unassembled WGS sequence"/>
</dbReference>
<name>A0ACC8XI47_9FIRM</name>
<protein>
    <submittedName>
        <fullName evidence="1">Uncharacterized protein</fullName>
    </submittedName>
</protein>
<reference evidence="1" key="1">
    <citation type="submission" date="2016-08" db="EMBL/GenBank/DDBJ databases">
        <authorList>
            <person name="Ngugi D.K."/>
            <person name="Miyake S."/>
            <person name="Stingl U."/>
        </authorList>
    </citation>
    <scope>NUCLEOTIDE SEQUENCE</scope>
    <source>
        <strain evidence="1">SCG-D08WGA-EpuloA1</strain>
    </source>
</reference>
<keyword evidence="2" id="KW-1185">Reference proteome</keyword>
<evidence type="ECO:0000313" key="1">
    <source>
        <dbReference type="EMBL" id="ONI44777.1"/>
    </source>
</evidence>
<gene>
    <name evidence="1" type="ORF">AN640_05235</name>
</gene>
<sequence length="111" mass="12476">MDFIKKYPLGISVIFALTFFAVLYPLSATPIAYYALVFVAFSIIVFAAILYFTITESFTQNNCIKLILLLVISALPHIILCLIIYGSWVCLGVTLVLLILLVLNRKKFPIK</sequence>
<accession>A0ACC8XI47</accession>
<dbReference type="EMBL" id="LJHD01000095">
    <property type="protein sequence ID" value="ONI44777.1"/>
    <property type="molecule type" value="Genomic_DNA"/>
</dbReference>
<evidence type="ECO:0000313" key="2">
    <source>
        <dbReference type="Proteomes" id="UP000188637"/>
    </source>
</evidence>
<comment type="caution">
    <text evidence="1">The sequence shown here is derived from an EMBL/GenBank/DDBJ whole genome shotgun (WGS) entry which is preliminary data.</text>
</comment>
<proteinExistence type="predicted"/>